<dbReference type="Gene3D" id="1.20.1250.20">
    <property type="entry name" value="MFS general substrate transporter like domains"/>
    <property type="match status" value="1"/>
</dbReference>
<dbReference type="STRING" id="1280837.A0A316V7V4"/>
<dbReference type="PANTHER" id="PTHR23502:SF134">
    <property type="entry name" value="MAJOR FACILITATOR SUPERFAMILY (MFS) PROFILE DOMAIN-CONTAINING PROTEIN-RELATED"/>
    <property type="match status" value="1"/>
</dbReference>
<feature type="region of interest" description="Disordered" evidence="5">
    <location>
        <begin position="517"/>
        <end position="542"/>
    </location>
</feature>
<dbReference type="Proteomes" id="UP000245771">
    <property type="component" value="Unassembled WGS sequence"/>
</dbReference>
<feature type="transmembrane region" description="Helical" evidence="6">
    <location>
        <begin position="100"/>
        <end position="120"/>
    </location>
</feature>
<feature type="transmembrane region" description="Helical" evidence="6">
    <location>
        <begin position="220"/>
        <end position="242"/>
    </location>
</feature>
<dbReference type="GO" id="GO:0005886">
    <property type="term" value="C:plasma membrane"/>
    <property type="evidence" value="ECO:0007669"/>
    <property type="project" value="TreeGrafter"/>
</dbReference>
<dbReference type="SUPFAM" id="SSF103473">
    <property type="entry name" value="MFS general substrate transporter"/>
    <property type="match status" value="1"/>
</dbReference>
<dbReference type="InterPro" id="IPR036259">
    <property type="entry name" value="MFS_trans_sf"/>
</dbReference>
<feature type="transmembrane region" description="Helical" evidence="6">
    <location>
        <begin position="63"/>
        <end position="80"/>
    </location>
</feature>
<reference evidence="8 9" key="1">
    <citation type="journal article" date="2018" name="Mol. Biol. Evol.">
        <title>Broad Genomic Sampling Reveals a Smut Pathogenic Ancestry of the Fungal Clade Ustilaginomycotina.</title>
        <authorList>
            <person name="Kijpornyongpan T."/>
            <person name="Mondo S.J."/>
            <person name="Barry K."/>
            <person name="Sandor L."/>
            <person name="Lee J."/>
            <person name="Lipzen A."/>
            <person name="Pangilinan J."/>
            <person name="LaButti K."/>
            <person name="Hainaut M."/>
            <person name="Henrissat B."/>
            <person name="Grigoriev I.V."/>
            <person name="Spatafora J.W."/>
            <person name="Aime M.C."/>
        </authorList>
    </citation>
    <scope>NUCLEOTIDE SEQUENCE [LARGE SCALE GENOMIC DNA]</scope>
    <source>
        <strain evidence="8 9">MCA 3882</strain>
    </source>
</reference>
<dbReference type="PANTHER" id="PTHR23502">
    <property type="entry name" value="MAJOR FACILITATOR SUPERFAMILY"/>
    <property type="match status" value="1"/>
</dbReference>
<name>A0A316V7V4_9BASI</name>
<feature type="domain" description="Major facilitator superfamily (MFS) profile" evidence="7">
    <location>
        <begin position="61"/>
        <end position="498"/>
    </location>
</feature>
<dbReference type="AlphaFoldDB" id="A0A316V7V4"/>
<dbReference type="FunFam" id="1.20.1250.20:FF:000082">
    <property type="entry name" value="MFS multidrug transporter, putative"/>
    <property type="match status" value="1"/>
</dbReference>
<evidence type="ECO:0000256" key="4">
    <source>
        <dbReference type="ARBA" id="ARBA00023136"/>
    </source>
</evidence>
<keyword evidence="9" id="KW-1185">Reference proteome</keyword>
<keyword evidence="3 6" id="KW-1133">Transmembrane helix</keyword>
<evidence type="ECO:0000256" key="1">
    <source>
        <dbReference type="ARBA" id="ARBA00004141"/>
    </source>
</evidence>
<dbReference type="GeneID" id="37021738"/>
<feature type="transmembrane region" description="Helical" evidence="6">
    <location>
        <begin position="337"/>
        <end position="355"/>
    </location>
</feature>
<organism evidence="8 9">
    <name type="scientific">Meira miltonrushii</name>
    <dbReference type="NCBI Taxonomy" id="1280837"/>
    <lineage>
        <taxon>Eukaryota</taxon>
        <taxon>Fungi</taxon>
        <taxon>Dikarya</taxon>
        <taxon>Basidiomycota</taxon>
        <taxon>Ustilaginomycotina</taxon>
        <taxon>Exobasidiomycetes</taxon>
        <taxon>Exobasidiales</taxon>
        <taxon>Brachybasidiaceae</taxon>
        <taxon>Meira</taxon>
    </lineage>
</organism>
<keyword evidence="2 6" id="KW-0812">Transmembrane</keyword>
<evidence type="ECO:0000259" key="7">
    <source>
        <dbReference type="PROSITE" id="PS50850"/>
    </source>
</evidence>
<feature type="transmembrane region" description="Helical" evidence="6">
    <location>
        <begin position="132"/>
        <end position="149"/>
    </location>
</feature>
<dbReference type="RefSeq" id="XP_025352853.1">
    <property type="nucleotide sequence ID" value="XM_025499957.1"/>
</dbReference>
<feature type="transmembrane region" description="Helical" evidence="6">
    <location>
        <begin position="376"/>
        <end position="397"/>
    </location>
</feature>
<feature type="transmembrane region" description="Helical" evidence="6">
    <location>
        <begin position="471"/>
        <end position="493"/>
    </location>
</feature>
<evidence type="ECO:0000313" key="9">
    <source>
        <dbReference type="Proteomes" id="UP000245771"/>
    </source>
</evidence>
<dbReference type="GO" id="GO:0022857">
    <property type="term" value="F:transmembrane transporter activity"/>
    <property type="evidence" value="ECO:0007669"/>
    <property type="project" value="InterPro"/>
</dbReference>
<feature type="transmembrane region" description="Helical" evidence="6">
    <location>
        <begin position="194"/>
        <end position="214"/>
    </location>
</feature>
<feature type="compositionally biased region" description="Basic and acidic residues" evidence="5">
    <location>
        <begin position="517"/>
        <end position="528"/>
    </location>
</feature>
<dbReference type="InterPro" id="IPR020846">
    <property type="entry name" value="MFS_dom"/>
</dbReference>
<feature type="transmembrane region" description="Helical" evidence="6">
    <location>
        <begin position="291"/>
        <end position="317"/>
    </location>
</feature>
<evidence type="ECO:0000256" key="6">
    <source>
        <dbReference type="SAM" id="Phobius"/>
    </source>
</evidence>
<feature type="region of interest" description="Disordered" evidence="5">
    <location>
        <begin position="1"/>
        <end position="25"/>
    </location>
</feature>
<comment type="subcellular location">
    <subcellularLocation>
        <location evidence="1">Membrane</location>
        <topology evidence="1">Multi-pass membrane protein</topology>
    </subcellularLocation>
</comment>
<dbReference type="InterPro" id="IPR011701">
    <property type="entry name" value="MFS"/>
</dbReference>
<dbReference type="Pfam" id="PF07690">
    <property type="entry name" value="MFS_1"/>
    <property type="match status" value="1"/>
</dbReference>
<evidence type="ECO:0000313" key="8">
    <source>
        <dbReference type="EMBL" id="PWN32551.1"/>
    </source>
</evidence>
<dbReference type="OrthoDB" id="5376138at2759"/>
<dbReference type="PROSITE" id="PS50850">
    <property type="entry name" value="MFS"/>
    <property type="match status" value="1"/>
</dbReference>
<dbReference type="EMBL" id="KZ819605">
    <property type="protein sequence ID" value="PWN32551.1"/>
    <property type="molecule type" value="Genomic_DNA"/>
</dbReference>
<keyword evidence="4 6" id="KW-0472">Membrane</keyword>
<dbReference type="InParanoid" id="A0A316V7V4"/>
<accession>A0A316V7V4</accession>
<evidence type="ECO:0000256" key="2">
    <source>
        <dbReference type="ARBA" id="ARBA00022692"/>
    </source>
</evidence>
<feature type="transmembrane region" description="Helical" evidence="6">
    <location>
        <begin position="409"/>
        <end position="434"/>
    </location>
</feature>
<evidence type="ECO:0000256" key="5">
    <source>
        <dbReference type="SAM" id="MobiDB-lite"/>
    </source>
</evidence>
<feature type="compositionally biased region" description="Low complexity" evidence="5">
    <location>
        <begin position="10"/>
        <end position="21"/>
    </location>
</feature>
<evidence type="ECO:0000256" key="3">
    <source>
        <dbReference type="ARBA" id="ARBA00022989"/>
    </source>
</evidence>
<sequence>MINTSHEEPQQPTDQSQQQPQTNEGFAGGLQLSITKSEGGYIYIEFPEGDPQNPMNWSLPKKIVTLICTFFFAGSTAINGTGFNSMQEQVMETFNISQTVFLLGNLLYLSIGVAFTPLLLAPLSEIFGRQPIFMSSAAIFGLLYIPAALTPTFAGFLIVRFLQGCVASVGNSMVGGTVSDIFPSKKRGLPMSLFALSIYVGQAIGPFTVSYTVANPKLGWRWVFAWQGFIGALVFVLMAVFLRETRGPVLLSRRARSLTKSDPQRRQYKCSADDDRVSFWKAVKISLSRPAWWLISEPIVTSFSLWIGFLWGCIFLLLESVPIVFDVYGWTDPQKSLVLLSLAVGAFFAWLCNFHQERLYARAVAKAAPEKVAPEARLYYACLGGILAPIGFFIFAWTGRAGIHPAAPIIGLVIFAGASFWIYLAVFTYIAECYEIYASSGLAAQSWLRNVLAGSFPLFATGMYHNLTPPIASTVLGVIAAVLGVCPFMLFFVGGKIRSKSKVAKALAAEEEQRMIKMKQERERNERRAARRKNVTGDVEKA</sequence>
<proteinExistence type="predicted"/>
<feature type="transmembrane region" description="Helical" evidence="6">
    <location>
        <begin position="446"/>
        <end position="465"/>
    </location>
</feature>
<gene>
    <name evidence="8" type="ORF">FA14DRAFT_165453</name>
</gene>
<protein>
    <submittedName>
        <fullName evidence="8">MFS general substrate transporter</fullName>
    </submittedName>
</protein>